<dbReference type="EMBL" id="CM047580">
    <property type="protein sequence ID" value="KAI9921616.1"/>
    <property type="molecule type" value="Genomic_DNA"/>
</dbReference>
<reference evidence="1 2" key="1">
    <citation type="journal article" date="2022" name="bioRxiv">
        <title>The genome of the oomycete Peronosclerospora sorghi, a cosmopolitan pathogen of maize and sorghum, is inflated with dispersed pseudogenes.</title>
        <authorList>
            <person name="Fletcher K."/>
            <person name="Martin F."/>
            <person name="Isakeit T."/>
            <person name="Cavanaugh K."/>
            <person name="Magill C."/>
            <person name="Michelmore R."/>
        </authorList>
    </citation>
    <scope>NUCLEOTIDE SEQUENCE [LARGE SCALE GENOMIC DNA]</scope>
    <source>
        <strain evidence="1">P6</strain>
    </source>
</reference>
<proteinExistence type="predicted"/>
<dbReference type="Proteomes" id="UP001163321">
    <property type="component" value="Chromosome 1"/>
</dbReference>
<name>A0ACC0WUH5_9STRA</name>
<organism evidence="1 2">
    <name type="scientific">Peronosclerospora sorghi</name>
    <dbReference type="NCBI Taxonomy" id="230839"/>
    <lineage>
        <taxon>Eukaryota</taxon>
        <taxon>Sar</taxon>
        <taxon>Stramenopiles</taxon>
        <taxon>Oomycota</taxon>
        <taxon>Peronosporomycetes</taxon>
        <taxon>Peronosporales</taxon>
        <taxon>Peronosporaceae</taxon>
        <taxon>Peronosclerospora</taxon>
    </lineage>
</organism>
<comment type="caution">
    <text evidence="1">The sequence shown here is derived from an EMBL/GenBank/DDBJ whole genome shotgun (WGS) entry which is preliminary data.</text>
</comment>
<evidence type="ECO:0000313" key="1">
    <source>
        <dbReference type="EMBL" id="KAI9921616.1"/>
    </source>
</evidence>
<evidence type="ECO:0000313" key="2">
    <source>
        <dbReference type="Proteomes" id="UP001163321"/>
    </source>
</evidence>
<gene>
    <name evidence="1" type="ORF">PsorP6_002180</name>
</gene>
<accession>A0ACC0WUH5</accession>
<protein>
    <submittedName>
        <fullName evidence="1">Uncharacterized protein</fullName>
    </submittedName>
</protein>
<sequence>MGWASSHVTSSMRFESSHGLPSRHLRVSVHSNKRSWYGSILQLFSLMASSEGMSNADFARIFRKEAREEAENIITDKNNKISSVTCNNRELNRIRDATSSRHRSDPTDFKLDANKAIGIECGENNGSNSGIVSDDRPRLGFRKNEELGMGLDYKTEAASGAATKAAKLKKTFSWEKHTTGFGAKMLSKMGFKGRLGKKEDGVSATIEVKKRPAQMGIGFGDFVEARNLKQNRRLQKELKGEILEVEMEETPGVVEDDTLWRKRKDIAGRKKYKRAADLKQEAQNIKKIKKDDVVLDMRGPDVRMLSDGTAAFDVDPHCVEVVRPKLGDELIYNVRTVVNLAQGRIVDLSQKIGTNTERVVTMKKEVRLIKAHLEVDDVRSPRMQALIEHIKALDALREQSISLRSVEPLLFSLSELRRNFPLEFDAHKLQRLVPSLCTSSLRSLLANSDLFDQKTSDTVVLQLHLIQAFLTQLPINRNANHTTGSTSPVICKNALTEGNDLYNLILEETLWPAIVQWVNVDWQAKSAPSTCVDLFLKVRPYLSSEFEDAFLHQLVLARLKKECHCWDPRVDTIPIHEWLLPWLPYIGSPMQSLYPEIRLTLGSALNQWHPSDLTVLSVLSPWRPLWGEHEYGKFTHRHIVRKLIRCLHREFIINPANQSLAGLSWVLAWKDHLPDRQFIALLEGEFFPKWLKVLRTWIAGSPNLTELEKWYRGWKLLFETRSLATNERLLVHFHGALVLLEVASEYVGVPRESRRPVPELNEHAATNYQDALASARDETKQEPPILETKSSQTLSRNVSMKDAIENFAIAHNLTFMPKCIHDGQQVYVFGKHRIIIEQGVAFLEKSKGVFKPVDLEYLL</sequence>
<keyword evidence="2" id="KW-1185">Reference proteome</keyword>